<feature type="compositionally biased region" description="Low complexity" evidence="1">
    <location>
        <begin position="25"/>
        <end position="38"/>
    </location>
</feature>
<comment type="caution">
    <text evidence="3">The sequence shown here is derived from an EMBL/GenBank/DDBJ whole genome shotgun (WGS) entry which is preliminary data.</text>
</comment>
<feature type="compositionally biased region" description="Gly residues" evidence="1">
    <location>
        <begin position="39"/>
        <end position="53"/>
    </location>
</feature>
<reference evidence="3" key="1">
    <citation type="submission" date="2021-01" db="EMBL/GenBank/DDBJ databases">
        <title>Whole genome shotgun sequence of Virgisporangium aliadipatigenens NBRC 105644.</title>
        <authorList>
            <person name="Komaki H."/>
            <person name="Tamura T."/>
        </authorList>
    </citation>
    <scope>NUCLEOTIDE SEQUENCE</scope>
    <source>
        <strain evidence="3">NBRC 105644</strain>
    </source>
</reference>
<protein>
    <recommendedName>
        <fullName evidence="5">Lipoprotein</fullName>
    </recommendedName>
</protein>
<sequence length="169" mass="16729">MKRRILAGAALAVLLLTGAGCTDTNGSGSASGPSASAGSGSGASGTPGTGTSGGPASAADKQICDDTEALVAQSTKKFGEEVVKAVQGGGGEAAAVAAIKTLFAEWSAGMLIQSEKATNPELKSALKQYSQGLEKLNSQINTAADLTKLQDLNTPEIEAATEKVSQICG</sequence>
<evidence type="ECO:0000313" key="3">
    <source>
        <dbReference type="EMBL" id="GIJ49709.1"/>
    </source>
</evidence>
<accession>A0A8J3YQA3</accession>
<feature type="chain" id="PRO_5039344651" description="Lipoprotein" evidence="2">
    <location>
        <begin position="22"/>
        <end position="169"/>
    </location>
</feature>
<dbReference type="PROSITE" id="PS51257">
    <property type="entry name" value="PROKAR_LIPOPROTEIN"/>
    <property type="match status" value="1"/>
</dbReference>
<name>A0A8J3YQA3_9ACTN</name>
<evidence type="ECO:0000313" key="4">
    <source>
        <dbReference type="Proteomes" id="UP000619260"/>
    </source>
</evidence>
<evidence type="ECO:0000256" key="2">
    <source>
        <dbReference type="SAM" id="SignalP"/>
    </source>
</evidence>
<dbReference type="EMBL" id="BOPF01000030">
    <property type="protein sequence ID" value="GIJ49709.1"/>
    <property type="molecule type" value="Genomic_DNA"/>
</dbReference>
<evidence type="ECO:0000256" key="1">
    <source>
        <dbReference type="SAM" id="MobiDB-lite"/>
    </source>
</evidence>
<dbReference type="AlphaFoldDB" id="A0A8J3YQA3"/>
<dbReference type="Proteomes" id="UP000619260">
    <property type="component" value="Unassembled WGS sequence"/>
</dbReference>
<evidence type="ECO:0008006" key="5">
    <source>
        <dbReference type="Google" id="ProtNLM"/>
    </source>
</evidence>
<dbReference type="RefSeq" id="WP_203903180.1">
    <property type="nucleotide sequence ID" value="NZ_BOPF01000030.1"/>
</dbReference>
<proteinExistence type="predicted"/>
<organism evidence="3 4">
    <name type="scientific">Virgisporangium aliadipatigenens</name>
    <dbReference type="NCBI Taxonomy" id="741659"/>
    <lineage>
        <taxon>Bacteria</taxon>
        <taxon>Bacillati</taxon>
        <taxon>Actinomycetota</taxon>
        <taxon>Actinomycetes</taxon>
        <taxon>Micromonosporales</taxon>
        <taxon>Micromonosporaceae</taxon>
        <taxon>Virgisporangium</taxon>
    </lineage>
</organism>
<feature type="region of interest" description="Disordered" evidence="1">
    <location>
        <begin position="25"/>
        <end position="60"/>
    </location>
</feature>
<gene>
    <name evidence="3" type="ORF">Val02_65950</name>
</gene>
<feature type="signal peptide" evidence="2">
    <location>
        <begin position="1"/>
        <end position="21"/>
    </location>
</feature>
<keyword evidence="2" id="KW-0732">Signal</keyword>
<keyword evidence="4" id="KW-1185">Reference proteome</keyword>